<feature type="transmembrane region" description="Helical" evidence="2">
    <location>
        <begin position="92"/>
        <end position="109"/>
    </location>
</feature>
<reference evidence="3 4" key="1">
    <citation type="submission" date="2019-10" db="EMBL/GenBank/DDBJ databases">
        <title>Deinococcus sp. isolated from soil.</title>
        <authorList>
            <person name="Li Y."/>
            <person name="Wang J."/>
        </authorList>
    </citation>
    <scope>NUCLEOTIDE SEQUENCE [LARGE SCALE GENOMIC DNA]</scope>
    <source>
        <strain evidence="3 4">SDU3-2</strain>
    </source>
</reference>
<evidence type="ECO:0000256" key="2">
    <source>
        <dbReference type="SAM" id="Phobius"/>
    </source>
</evidence>
<protein>
    <submittedName>
        <fullName evidence="3">Low temperature requirement protein A</fullName>
    </submittedName>
</protein>
<dbReference type="EMBL" id="WBSL01000001">
    <property type="protein sequence ID" value="MPY65341.1"/>
    <property type="molecule type" value="Genomic_DNA"/>
</dbReference>
<proteinExistence type="predicted"/>
<sequence>MTHGEPSSVTLQDGPSANEQAAPGTPGEQKVTWLELFFDLTFVVAFDQLAKRLGDAPSGINLVNFLVMFGAVWWAWAGNTTFAARHGNQERVYRWGTLAQLLTVALMALSERGELAENGPVFAAAFAANRLILVAMHGLMIRKNPDVAAFARPLMTGYGLAALLWLGSAFLGGTTQLVAWGVALAVDLVTPLLIKDRHGHALPHQEHLPERVGLLQIIALGNIVTELVAGGRQRPLTVPDLAPSLFALLAAVGLWRLYFDQARALPVLEAHRRGRVGSFLMWLYGHIPFTLGLVMLAVGMGHGISDTENVRDAVNLQLVVWSLFSLLFSLALLRFTALRLSHRRVGRDRSLVALLGALAVTAGLSLTDLGSLPLHAAVAALCLGLAAITATDPATEHLGDLEERLGAGGSPL</sequence>
<keyword evidence="2" id="KW-0812">Transmembrane</keyword>
<feature type="region of interest" description="Disordered" evidence="1">
    <location>
        <begin position="1"/>
        <end position="26"/>
    </location>
</feature>
<evidence type="ECO:0000313" key="3">
    <source>
        <dbReference type="EMBL" id="MPY65341.1"/>
    </source>
</evidence>
<feature type="transmembrane region" description="Helical" evidence="2">
    <location>
        <begin position="318"/>
        <end position="337"/>
    </location>
</feature>
<dbReference type="AlphaFoldDB" id="A0A7X1NT58"/>
<dbReference type="RefSeq" id="WP_322618415.1">
    <property type="nucleotide sequence ID" value="NZ_WBSL01000001.1"/>
</dbReference>
<dbReference type="PANTHER" id="PTHR36840:SF1">
    <property type="entry name" value="BLL5714 PROTEIN"/>
    <property type="match status" value="1"/>
</dbReference>
<accession>A0A7X1NT58</accession>
<organism evidence="3 4">
    <name type="scientific">Deinococcus terrestris</name>
    <dbReference type="NCBI Taxonomy" id="2651870"/>
    <lineage>
        <taxon>Bacteria</taxon>
        <taxon>Thermotogati</taxon>
        <taxon>Deinococcota</taxon>
        <taxon>Deinococci</taxon>
        <taxon>Deinococcales</taxon>
        <taxon>Deinococcaceae</taxon>
        <taxon>Deinococcus</taxon>
    </lineage>
</organism>
<gene>
    <name evidence="3" type="ORF">F8S09_01350</name>
</gene>
<evidence type="ECO:0000313" key="4">
    <source>
        <dbReference type="Proteomes" id="UP000484842"/>
    </source>
</evidence>
<keyword evidence="2" id="KW-0472">Membrane</keyword>
<feature type="transmembrane region" description="Helical" evidence="2">
    <location>
        <begin position="121"/>
        <end position="141"/>
    </location>
</feature>
<feature type="transmembrane region" description="Helical" evidence="2">
    <location>
        <begin position="349"/>
        <end position="366"/>
    </location>
</feature>
<feature type="compositionally biased region" description="Polar residues" evidence="1">
    <location>
        <begin position="1"/>
        <end position="19"/>
    </location>
</feature>
<name>A0A7X1NT58_9DEIO</name>
<evidence type="ECO:0000256" key="1">
    <source>
        <dbReference type="SAM" id="MobiDB-lite"/>
    </source>
</evidence>
<feature type="transmembrane region" description="Helical" evidence="2">
    <location>
        <begin position="279"/>
        <end position="298"/>
    </location>
</feature>
<comment type="caution">
    <text evidence="3">The sequence shown here is derived from an EMBL/GenBank/DDBJ whole genome shotgun (WGS) entry which is preliminary data.</text>
</comment>
<keyword evidence="2" id="KW-1133">Transmembrane helix</keyword>
<dbReference type="PANTHER" id="PTHR36840">
    <property type="entry name" value="BLL5714 PROTEIN"/>
    <property type="match status" value="1"/>
</dbReference>
<feature type="transmembrane region" description="Helical" evidence="2">
    <location>
        <begin position="62"/>
        <end position="80"/>
    </location>
</feature>
<dbReference type="InterPro" id="IPR010640">
    <property type="entry name" value="Low_temperature_requirement_A"/>
</dbReference>
<dbReference type="Pfam" id="PF06772">
    <property type="entry name" value="LtrA"/>
    <property type="match status" value="1"/>
</dbReference>
<dbReference type="Proteomes" id="UP000484842">
    <property type="component" value="Unassembled WGS sequence"/>
</dbReference>
<keyword evidence="4" id="KW-1185">Reference proteome</keyword>
<feature type="transmembrane region" description="Helical" evidence="2">
    <location>
        <begin position="241"/>
        <end position="259"/>
    </location>
</feature>